<reference evidence="3 4" key="1">
    <citation type="journal article" date="2017" name="Int. J. Syst. Evol. Microbiol.">
        <title>Bacillus mangrovi sp. nov., isolated from a sediment sample from a mangrove forest.</title>
        <authorList>
            <person name="Gupta V."/>
            <person name="Singh P.K."/>
            <person name="Korpole S."/>
            <person name="Tanuku N.R.S."/>
            <person name="Pinnaka A.K."/>
        </authorList>
    </citation>
    <scope>NUCLEOTIDE SEQUENCE [LARGE SCALE GENOMIC DNA]</scope>
    <source>
        <strain evidence="3 4">KCTC 33872</strain>
    </source>
</reference>
<dbReference type="InterPro" id="IPR038078">
    <property type="entry name" value="PhoU-like_sf"/>
</dbReference>
<evidence type="ECO:0000256" key="2">
    <source>
        <dbReference type="SAM" id="Coils"/>
    </source>
</evidence>
<protein>
    <submittedName>
        <fullName evidence="3">DUF47 family protein</fullName>
    </submittedName>
</protein>
<dbReference type="AlphaFoldDB" id="A0A7X2V523"/>
<dbReference type="PANTHER" id="PTHR37298">
    <property type="entry name" value="UPF0111 PROTEIN YKAA"/>
    <property type="match status" value="1"/>
</dbReference>
<dbReference type="OrthoDB" id="9797568at2"/>
<comment type="similarity">
    <text evidence="1">Belongs to the UPF0111 family.</text>
</comment>
<accession>A0A7X2V523</accession>
<dbReference type="Pfam" id="PF01865">
    <property type="entry name" value="PhoU_div"/>
    <property type="match status" value="1"/>
</dbReference>
<feature type="coiled-coil region" evidence="2">
    <location>
        <begin position="114"/>
        <end position="159"/>
    </location>
</feature>
<dbReference type="EMBL" id="WMIB01000008">
    <property type="protein sequence ID" value="MTH53746.1"/>
    <property type="molecule type" value="Genomic_DNA"/>
</dbReference>
<sequence>MVFSKKKDKFSDMLIDIADNIKVASEYFVTYKISNAHDLKEFFESVKDYENKGDTLVHHLVKELNQAFITPIEREDILQLAVILDDVIDGFEQAAALFEMYSVTQPTDHMRKFVTQLNEAVIEISRAIDSLSERKLDLVREHAIRIKEIESNCDNLLRTSVKNLFAVEKDNPIKIIQHKEIFETLEEIADSCQGVANTLETIIMKNG</sequence>
<proteinExistence type="inferred from homology"/>
<evidence type="ECO:0000313" key="4">
    <source>
        <dbReference type="Proteomes" id="UP000434639"/>
    </source>
</evidence>
<organism evidence="3 4">
    <name type="scientific">Metabacillus mangrovi</name>
    <dbReference type="NCBI Taxonomy" id="1491830"/>
    <lineage>
        <taxon>Bacteria</taxon>
        <taxon>Bacillati</taxon>
        <taxon>Bacillota</taxon>
        <taxon>Bacilli</taxon>
        <taxon>Bacillales</taxon>
        <taxon>Bacillaceae</taxon>
        <taxon>Metabacillus</taxon>
    </lineage>
</organism>
<dbReference type="InterPro" id="IPR052912">
    <property type="entry name" value="UPF0111_domain"/>
</dbReference>
<gene>
    <name evidence="3" type="ORF">GKZ89_10050</name>
</gene>
<keyword evidence="4" id="KW-1185">Reference proteome</keyword>
<comment type="caution">
    <text evidence="3">The sequence shown here is derived from an EMBL/GenBank/DDBJ whole genome shotgun (WGS) entry which is preliminary data.</text>
</comment>
<dbReference type="SUPFAM" id="SSF109755">
    <property type="entry name" value="PhoU-like"/>
    <property type="match status" value="1"/>
</dbReference>
<name>A0A7X2V523_9BACI</name>
<dbReference type="PANTHER" id="PTHR37298:SF1">
    <property type="entry name" value="UPF0111 PROTEIN YKAA"/>
    <property type="match status" value="1"/>
</dbReference>
<dbReference type="Proteomes" id="UP000434639">
    <property type="component" value="Unassembled WGS sequence"/>
</dbReference>
<dbReference type="RefSeq" id="WP_155112277.1">
    <property type="nucleotide sequence ID" value="NZ_WMIB01000008.1"/>
</dbReference>
<dbReference type="InterPro" id="IPR018445">
    <property type="entry name" value="Put_Phosphate_transp_reg"/>
</dbReference>
<keyword evidence="2" id="KW-0175">Coiled coil</keyword>
<evidence type="ECO:0000313" key="3">
    <source>
        <dbReference type="EMBL" id="MTH53746.1"/>
    </source>
</evidence>
<evidence type="ECO:0000256" key="1">
    <source>
        <dbReference type="ARBA" id="ARBA00008591"/>
    </source>
</evidence>
<dbReference type="Gene3D" id="1.20.58.220">
    <property type="entry name" value="Phosphate transport system protein phou homolog 2, domain 2"/>
    <property type="match status" value="1"/>
</dbReference>